<organism evidence="2 3">
    <name type="scientific">Thalictrum thalictroides</name>
    <name type="common">Rue-anemone</name>
    <name type="synonym">Anemone thalictroides</name>
    <dbReference type="NCBI Taxonomy" id="46969"/>
    <lineage>
        <taxon>Eukaryota</taxon>
        <taxon>Viridiplantae</taxon>
        <taxon>Streptophyta</taxon>
        <taxon>Embryophyta</taxon>
        <taxon>Tracheophyta</taxon>
        <taxon>Spermatophyta</taxon>
        <taxon>Magnoliopsida</taxon>
        <taxon>Ranunculales</taxon>
        <taxon>Ranunculaceae</taxon>
        <taxon>Thalictroideae</taxon>
        <taxon>Thalictrum</taxon>
    </lineage>
</organism>
<dbReference type="OrthoDB" id="185373at2759"/>
<dbReference type="EMBL" id="JABWDY010003788">
    <property type="protein sequence ID" value="KAF5205661.1"/>
    <property type="molecule type" value="Genomic_DNA"/>
</dbReference>
<dbReference type="InterPro" id="IPR011990">
    <property type="entry name" value="TPR-like_helical_dom_sf"/>
</dbReference>
<name>A0A7J6X7A6_THATH</name>
<evidence type="ECO:0000313" key="2">
    <source>
        <dbReference type="EMBL" id="KAF5205661.1"/>
    </source>
</evidence>
<dbReference type="GO" id="GO:0003723">
    <property type="term" value="F:RNA binding"/>
    <property type="evidence" value="ECO:0007669"/>
    <property type="project" value="InterPro"/>
</dbReference>
<proteinExistence type="predicted"/>
<protein>
    <recommendedName>
        <fullName evidence="4">Pentatricopeptide repeat-containing protein</fullName>
    </recommendedName>
</protein>
<dbReference type="PANTHER" id="PTHR47926">
    <property type="entry name" value="PENTATRICOPEPTIDE REPEAT-CONTAINING PROTEIN"/>
    <property type="match status" value="1"/>
</dbReference>
<dbReference type="Gene3D" id="1.25.40.10">
    <property type="entry name" value="Tetratricopeptide repeat domain"/>
    <property type="match status" value="1"/>
</dbReference>
<dbReference type="InterPro" id="IPR046960">
    <property type="entry name" value="PPR_At4g14850-like_plant"/>
</dbReference>
<keyword evidence="3" id="KW-1185">Reference proteome</keyword>
<evidence type="ECO:0008006" key="4">
    <source>
        <dbReference type="Google" id="ProtNLM"/>
    </source>
</evidence>
<dbReference type="GO" id="GO:0009451">
    <property type="term" value="P:RNA modification"/>
    <property type="evidence" value="ECO:0007669"/>
    <property type="project" value="InterPro"/>
</dbReference>
<dbReference type="AlphaFoldDB" id="A0A7J6X7A6"/>
<comment type="caution">
    <text evidence="2">The sequence shown here is derived from an EMBL/GenBank/DDBJ whole genome shotgun (WGS) entry which is preliminary data.</text>
</comment>
<dbReference type="Pfam" id="PF01535">
    <property type="entry name" value="PPR"/>
    <property type="match status" value="3"/>
</dbReference>
<evidence type="ECO:0000313" key="3">
    <source>
        <dbReference type="Proteomes" id="UP000554482"/>
    </source>
</evidence>
<keyword evidence="1" id="KW-0677">Repeat</keyword>
<evidence type="ECO:0000256" key="1">
    <source>
        <dbReference type="ARBA" id="ARBA00022737"/>
    </source>
</evidence>
<accession>A0A7J6X7A6</accession>
<dbReference type="InterPro" id="IPR002885">
    <property type="entry name" value="PPR_rpt"/>
</dbReference>
<gene>
    <name evidence="2" type="ORF">FRX31_004751</name>
</gene>
<dbReference type="Proteomes" id="UP000554482">
    <property type="component" value="Unassembled WGS sequence"/>
</dbReference>
<sequence length="129" mass="14160">MISGFSLWDKGAKAFNYFKKMQLAGVTPTVKSVTSLLPVCSSMSATDMQSAIRSAIDADEFITTSFIGVYIHAGKVEKGLELIKTVIKDYGLNPTPEHFGCIVDLLSRTGQLDKAWHLLQEIQHPITSL</sequence>
<reference evidence="2 3" key="1">
    <citation type="submission" date="2020-06" db="EMBL/GenBank/DDBJ databases">
        <title>Transcriptomic and genomic resources for Thalictrum thalictroides and T. hernandezii: Facilitating candidate gene discovery in an emerging model plant lineage.</title>
        <authorList>
            <person name="Arias T."/>
            <person name="Riano-Pachon D.M."/>
            <person name="Di Stilio V.S."/>
        </authorList>
    </citation>
    <scope>NUCLEOTIDE SEQUENCE [LARGE SCALE GENOMIC DNA]</scope>
    <source>
        <strain evidence="3">cv. WT478/WT964</strain>
        <tissue evidence="2">Leaves</tissue>
    </source>
</reference>
<dbReference type="PANTHER" id="PTHR47926:SF347">
    <property type="entry name" value="PENTATRICOPEPTIDE REPEAT-CONTAINING PROTEIN"/>
    <property type="match status" value="1"/>
</dbReference>